<name>A0A7J6W2H7_THATH</name>
<organism evidence="2 3">
    <name type="scientific">Thalictrum thalictroides</name>
    <name type="common">Rue-anemone</name>
    <name type="synonym">Anemone thalictroides</name>
    <dbReference type="NCBI Taxonomy" id="46969"/>
    <lineage>
        <taxon>Eukaryota</taxon>
        <taxon>Viridiplantae</taxon>
        <taxon>Streptophyta</taxon>
        <taxon>Embryophyta</taxon>
        <taxon>Tracheophyta</taxon>
        <taxon>Spermatophyta</taxon>
        <taxon>Magnoliopsida</taxon>
        <taxon>Ranunculales</taxon>
        <taxon>Ranunculaceae</taxon>
        <taxon>Thalictroideae</taxon>
        <taxon>Thalictrum</taxon>
    </lineage>
</organism>
<feature type="compositionally biased region" description="Low complexity" evidence="1">
    <location>
        <begin position="165"/>
        <end position="204"/>
    </location>
</feature>
<evidence type="ECO:0000313" key="2">
    <source>
        <dbReference type="EMBL" id="KAF5190505.1"/>
    </source>
</evidence>
<feature type="non-terminal residue" evidence="2">
    <location>
        <position position="342"/>
    </location>
</feature>
<reference evidence="2 3" key="1">
    <citation type="submission" date="2020-06" db="EMBL/GenBank/DDBJ databases">
        <title>Transcriptomic and genomic resources for Thalictrum thalictroides and T. hernandezii: Facilitating candidate gene discovery in an emerging model plant lineage.</title>
        <authorList>
            <person name="Arias T."/>
            <person name="Riano-Pachon D.M."/>
            <person name="Di Stilio V.S."/>
        </authorList>
    </citation>
    <scope>NUCLEOTIDE SEQUENCE [LARGE SCALE GENOMIC DNA]</scope>
    <source>
        <strain evidence="3">cv. WT478/WT964</strain>
        <tissue evidence="2">Leaves</tissue>
    </source>
</reference>
<dbReference type="EMBL" id="JABWDY010024105">
    <property type="protein sequence ID" value="KAF5190505.1"/>
    <property type="molecule type" value="Genomic_DNA"/>
</dbReference>
<keyword evidence="3" id="KW-1185">Reference proteome</keyword>
<feature type="region of interest" description="Disordered" evidence="1">
    <location>
        <begin position="157"/>
        <end position="206"/>
    </location>
</feature>
<gene>
    <name evidence="2" type="ORF">FRX31_019908</name>
</gene>
<dbReference type="AlphaFoldDB" id="A0A7J6W2H7"/>
<proteinExistence type="predicted"/>
<evidence type="ECO:0000313" key="3">
    <source>
        <dbReference type="Proteomes" id="UP000554482"/>
    </source>
</evidence>
<evidence type="ECO:0000256" key="1">
    <source>
        <dbReference type="SAM" id="MobiDB-lite"/>
    </source>
</evidence>
<dbReference type="Proteomes" id="UP000554482">
    <property type="component" value="Unassembled WGS sequence"/>
</dbReference>
<sequence>MQLDDHQTINHAAHKSQDLSQTTTISETLLLTDPTSTPSMSLSIQSTPSKSTNLVNYTNSSSDLISIHVAYAKHLPLISSTSTPTFPIPISSLLTGNDSSVSVLSSAEIGHQVTQQLSASSNLIPSNPIITNSIHNVSNPESDSQQFKDLHKAKNPAFQFQAKPTTTSSSSDTLHTSKPKISNSSNSPFNSNHTTPTSHTHINPLTNPTKFLQRKLISRLLPKSMQKPSSLSSNIILPSKLNIDTVVVVSCDPPSPRKPAVKRSRQDEDVSIKKKNVETKRQKVYSEEEVAMDSLNSSSENEGTFDMDNESSDTANSVPDQIEPGEQARKRGIVGDQISAVQ</sequence>
<feature type="region of interest" description="Disordered" evidence="1">
    <location>
        <begin position="253"/>
        <end position="342"/>
    </location>
</feature>
<comment type="caution">
    <text evidence="2">The sequence shown here is derived from an EMBL/GenBank/DDBJ whole genome shotgun (WGS) entry which is preliminary data.</text>
</comment>
<accession>A0A7J6W2H7</accession>
<protein>
    <submittedName>
        <fullName evidence="2">Uncharacterized protein</fullName>
    </submittedName>
</protein>
<feature type="region of interest" description="Disordered" evidence="1">
    <location>
        <begin position="1"/>
        <end position="20"/>
    </location>
</feature>
<feature type="compositionally biased region" description="Basic and acidic residues" evidence="1">
    <location>
        <begin position="264"/>
        <end position="286"/>
    </location>
</feature>